<evidence type="ECO:0000256" key="3">
    <source>
        <dbReference type="SAM" id="Phobius"/>
    </source>
</evidence>
<feature type="domain" description="Glycosyl transferase 48" evidence="4">
    <location>
        <begin position="216"/>
        <end position="275"/>
    </location>
</feature>
<dbReference type="GO" id="GO:0005886">
    <property type="term" value="C:plasma membrane"/>
    <property type="evidence" value="ECO:0007669"/>
    <property type="project" value="TreeGrafter"/>
</dbReference>
<dbReference type="GO" id="GO:0000148">
    <property type="term" value="C:1,3-beta-D-glucan synthase complex"/>
    <property type="evidence" value="ECO:0007669"/>
    <property type="project" value="InterPro"/>
</dbReference>
<sequence length="613" mass="69048">MYQLVRPAGSKGGRMTATRSETDWETFERLLIKSRENLNRVQEAMNAVTGKLVSMNESLSEMRSLIEIIRQEEAYESPEKEERYVSEGVEESLESPTKEEDRGGDCEGPLLAMRRIEILAPVGRHLASMDLARSMEEEELLQSTRSSNAEKRQSKEERMGEAQVQERTIYPPPIHLGWNKDVSGPANTSTQAQQTTRKTMVITRGKGRIGGSLGAALKMRNLLEEFYGDHGFRPPTILGVQEHVFTGSVSSSAYFMSSQESSFVTLGQRVLANPLKVGKGKDVGLNQIALFEGKVAGDNGEQVLSRDIYRSYGLRLNCASFWKKNNLLDSELETALMEMVKQDNRRQLSARVEQLESELSELRQAYDGKQEQENAMLQILMRVEQEQKVTEDARRFAEQDARYASQVLEDMPLKCCPEICLTGRVNLALSGVDETILDRAQISQNSSLSAALNAQFLFQIGVCTAVPMVLGLILVQGFLRALVSFVTMQFQLYTVFFTFSLGTRTHHFGRTILHGDARYQATGRGFAVRHIKFTENYRLYARSHFVKGMEIVLVLVVYLSYMFNEGGALAYMGIGVKGEESWEACWDEDLSHIRHFSGRVMEIILSVRFLLVG</sequence>
<accession>A0A2Z7BYY0</accession>
<name>A0A2Z7BYY0_9LAMI</name>
<keyword evidence="6" id="KW-1185">Reference proteome</keyword>
<feature type="domain" description="Glycosyl transferase 48" evidence="4">
    <location>
        <begin position="439"/>
        <end position="564"/>
    </location>
</feature>
<feature type="region of interest" description="Disordered" evidence="2">
    <location>
        <begin position="137"/>
        <end position="164"/>
    </location>
</feature>
<dbReference type="Proteomes" id="UP000250235">
    <property type="component" value="Unassembled WGS sequence"/>
</dbReference>
<feature type="coiled-coil region" evidence="1">
    <location>
        <begin position="338"/>
        <end position="372"/>
    </location>
</feature>
<dbReference type="GO" id="GO:0003843">
    <property type="term" value="F:1,3-beta-D-glucan synthase activity"/>
    <property type="evidence" value="ECO:0007669"/>
    <property type="project" value="InterPro"/>
</dbReference>
<feature type="region of interest" description="Disordered" evidence="2">
    <location>
        <begin position="1"/>
        <end position="20"/>
    </location>
</feature>
<evidence type="ECO:0000256" key="1">
    <source>
        <dbReference type="SAM" id="Coils"/>
    </source>
</evidence>
<keyword evidence="1" id="KW-0175">Coiled coil</keyword>
<proteinExistence type="predicted"/>
<gene>
    <name evidence="5" type="ORF">F511_30539</name>
</gene>
<dbReference type="InterPro" id="IPR003440">
    <property type="entry name" value="Glyco_trans_48_dom"/>
</dbReference>
<evidence type="ECO:0000259" key="4">
    <source>
        <dbReference type="Pfam" id="PF02364"/>
    </source>
</evidence>
<dbReference type="PANTHER" id="PTHR12741:SF47">
    <property type="entry name" value="CALLOSE SYNTHASE 9"/>
    <property type="match status" value="1"/>
</dbReference>
<keyword evidence="3" id="KW-0472">Membrane</keyword>
<protein>
    <recommendedName>
        <fullName evidence="4">Glycosyl transferase 48 domain-containing protein</fullName>
    </recommendedName>
</protein>
<evidence type="ECO:0000256" key="2">
    <source>
        <dbReference type="SAM" id="MobiDB-lite"/>
    </source>
</evidence>
<evidence type="ECO:0000313" key="5">
    <source>
        <dbReference type="EMBL" id="KZV39781.1"/>
    </source>
</evidence>
<organism evidence="5 6">
    <name type="scientific">Dorcoceras hygrometricum</name>
    <dbReference type="NCBI Taxonomy" id="472368"/>
    <lineage>
        <taxon>Eukaryota</taxon>
        <taxon>Viridiplantae</taxon>
        <taxon>Streptophyta</taxon>
        <taxon>Embryophyta</taxon>
        <taxon>Tracheophyta</taxon>
        <taxon>Spermatophyta</taxon>
        <taxon>Magnoliopsida</taxon>
        <taxon>eudicotyledons</taxon>
        <taxon>Gunneridae</taxon>
        <taxon>Pentapetalae</taxon>
        <taxon>asterids</taxon>
        <taxon>lamiids</taxon>
        <taxon>Lamiales</taxon>
        <taxon>Gesneriaceae</taxon>
        <taxon>Didymocarpoideae</taxon>
        <taxon>Trichosporeae</taxon>
        <taxon>Loxocarpinae</taxon>
        <taxon>Dorcoceras</taxon>
    </lineage>
</organism>
<dbReference type="EMBL" id="KV000893">
    <property type="protein sequence ID" value="KZV39781.1"/>
    <property type="molecule type" value="Genomic_DNA"/>
</dbReference>
<dbReference type="GO" id="GO:0006075">
    <property type="term" value="P:(1-&gt;3)-beta-D-glucan biosynthetic process"/>
    <property type="evidence" value="ECO:0007669"/>
    <property type="project" value="InterPro"/>
</dbReference>
<feature type="transmembrane region" description="Helical" evidence="3">
    <location>
        <begin position="545"/>
        <end position="563"/>
    </location>
</feature>
<dbReference type="PANTHER" id="PTHR12741">
    <property type="entry name" value="LYST-INTERACTING PROTEIN LIP5 DOPAMINE RESPONSIVE PROTEIN DRG-1"/>
    <property type="match status" value="1"/>
</dbReference>
<feature type="region of interest" description="Disordered" evidence="2">
    <location>
        <begin position="77"/>
        <end position="106"/>
    </location>
</feature>
<keyword evidence="3" id="KW-0812">Transmembrane</keyword>
<evidence type="ECO:0000313" key="6">
    <source>
        <dbReference type="Proteomes" id="UP000250235"/>
    </source>
</evidence>
<keyword evidence="3" id="KW-1133">Transmembrane helix</keyword>
<dbReference type="OrthoDB" id="1742801at2759"/>
<reference evidence="5 6" key="1">
    <citation type="journal article" date="2015" name="Proc. Natl. Acad. Sci. U.S.A.">
        <title>The resurrection genome of Boea hygrometrica: A blueprint for survival of dehydration.</title>
        <authorList>
            <person name="Xiao L."/>
            <person name="Yang G."/>
            <person name="Zhang L."/>
            <person name="Yang X."/>
            <person name="Zhao S."/>
            <person name="Ji Z."/>
            <person name="Zhou Q."/>
            <person name="Hu M."/>
            <person name="Wang Y."/>
            <person name="Chen M."/>
            <person name="Xu Y."/>
            <person name="Jin H."/>
            <person name="Xiao X."/>
            <person name="Hu G."/>
            <person name="Bao F."/>
            <person name="Hu Y."/>
            <person name="Wan P."/>
            <person name="Li L."/>
            <person name="Deng X."/>
            <person name="Kuang T."/>
            <person name="Xiang C."/>
            <person name="Zhu J.K."/>
            <person name="Oliver M.J."/>
            <person name="He Y."/>
        </authorList>
    </citation>
    <scope>NUCLEOTIDE SEQUENCE [LARGE SCALE GENOMIC DNA]</scope>
    <source>
        <strain evidence="6">cv. XS01</strain>
    </source>
</reference>
<dbReference type="AlphaFoldDB" id="A0A2Z7BYY0"/>
<feature type="compositionally biased region" description="Basic and acidic residues" evidence="2">
    <location>
        <begin position="148"/>
        <end position="160"/>
    </location>
</feature>
<feature type="transmembrane region" description="Helical" evidence="3">
    <location>
        <begin position="456"/>
        <end position="475"/>
    </location>
</feature>
<dbReference type="Pfam" id="PF02364">
    <property type="entry name" value="Glucan_synthase"/>
    <property type="match status" value="2"/>
</dbReference>
<feature type="compositionally biased region" description="Basic and acidic residues" evidence="2">
    <location>
        <begin position="96"/>
        <end position="105"/>
    </location>
</feature>